<dbReference type="EMBL" id="CADEPM010000003">
    <property type="protein sequence ID" value="CAB3403372.1"/>
    <property type="molecule type" value="Genomic_DNA"/>
</dbReference>
<dbReference type="GO" id="GO:2000436">
    <property type="term" value="P:positive regulation of protein neddylation"/>
    <property type="evidence" value="ECO:0007669"/>
    <property type="project" value="UniProtKB-ARBA"/>
</dbReference>
<evidence type="ECO:0000313" key="4">
    <source>
        <dbReference type="EMBL" id="CAB3403372.1"/>
    </source>
</evidence>
<dbReference type="GO" id="GO:0097602">
    <property type="term" value="F:cullin family protein binding"/>
    <property type="evidence" value="ECO:0007669"/>
    <property type="project" value="TreeGrafter"/>
</dbReference>
<dbReference type="InterPro" id="IPR014764">
    <property type="entry name" value="DCN-prot"/>
</dbReference>
<keyword evidence="1" id="KW-0833">Ubl conjugation pathway</keyword>
<dbReference type="InterPro" id="IPR005176">
    <property type="entry name" value="PONY_dom"/>
</dbReference>
<evidence type="ECO:0000313" key="5">
    <source>
        <dbReference type="Proteomes" id="UP000494206"/>
    </source>
</evidence>
<dbReference type="FunFam" id="1.10.238.200:FF:000003">
    <property type="entry name" value="DCN1-like protein 3"/>
    <property type="match status" value="1"/>
</dbReference>
<dbReference type="GO" id="GO:0005886">
    <property type="term" value="C:plasma membrane"/>
    <property type="evidence" value="ECO:0007669"/>
    <property type="project" value="UniProtKB-ARBA"/>
</dbReference>
<reference evidence="4 5" key="1">
    <citation type="submission" date="2020-04" db="EMBL/GenBank/DDBJ databases">
        <authorList>
            <person name="Laetsch R D."/>
            <person name="Stevens L."/>
            <person name="Kumar S."/>
            <person name="Blaxter L. M."/>
        </authorList>
    </citation>
    <scope>NUCLEOTIDE SEQUENCE [LARGE SCALE GENOMIC DNA]</scope>
</reference>
<dbReference type="AlphaFoldDB" id="A0A8S1ETK0"/>
<dbReference type="GO" id="GO:0032182">
    <property type="term" value="F:ubiquitin-like protein binding"/>
    <property type="evidence" value="ECO:0007669"/>
    <property type="project" value="TreeGrafter"/>
</dbReference>
<dbReference type="SUPFAM" id="SSF46934">
    <property type="entry name" value="UBA-like"/>
    <property type="match status" value="1"/>
</dbReference>
<dbReference type="InterPro" id="IPR009060">
    <property type="entry name" value="UBA-like_sf"/>
</dbReference>
<proteinExistence type="predicted"/>
<sequence>MNRLKPDQRAKVLNFMQWTRSSEITAISYLTRASWNIDAAAGMFFDNPNLFEQIQPSVDTRKLEEVFRHYWDARDEMPNTRIGPFAIQKLLKELGLPELDRRVLILAWILNAAVECEFSLQEWIDGWKSQGIDSLEGMRERINGLDMEIDTDPQLFQKLYTFTFVYGKPVSQRSLSMENAIAYWHILFKGRFAVFEKWEEFLKTEHNSAITRDTWNLLLDFLITIKPDMSNYDDDGAWPVLIDQFVEYMRNKFDLPKPEQKPDPYASVAPRYM</sequence>
<dbReference type="OrthoDB" id="286637at2759"/>
<dbReference type="InterPro" id="IPR042460">
    <property type="entry name" value="DCN1-like_PONY"/>
</dbReference>
<protein>
    <recommendedName>
        <fullName evidence="2">Defective in cullin neddylation protein</fullName>
    </recommendedName>
</protein>
<accession>A0A8S1ETK0</accession>
<dbReference type="PANTHER" id="PTHR12281:SF32">
    <property type="entry name" value="DCN1-LIKE PROTEIN"/>
    <property type="match status" value="1"/>
</dbReference>
<evidence type="ECO:0000256" key="1">
    <source>
        <dbReference type="ARBA" id="ARBA00022786"/>
    </source>
</evidence>
<dbReference type="PANTHER" id="PTHR12281">
    <property type="entry name" value="RP42 RELATED"/>
    <property type="match status" value="1"/>
</dbReference>
<dbReference type="Gene3D" id="1.10.238.10">
    <property type="entry name" value="EF-hand"/>
    <property type="match status" value="1"/>
</dbReference>
<dbReference type="Gene3D" id="1.10.238.200">
    <property type="entry name" value="Cullin, PONY binding domain"/>
    <property type="match status" value="1"/>
</dbReference>
<dbReference type="Pfam" id="PF14555">
    <property type="entry name" value="UBA_4"/>
    <property type="match status" value="1"/>
</dbReference>
<comment type="function">
    <text evidence="2">Neddylation of cullins play an essential role in the regulation of SCF-type complexes activity.</text>
</comment>
<dbReference type="Pfam" id="PF03556">
    <property type="entry name" value="Cullin_binding"/>
    <property type="match status" value="1"/>
</dbReference>
<dbReference type="GO" id="GO:0031624">
    <property type="term" value="F:ubiquitin conjugating enzyme binding"/>
    <property type="evidence" value="ECO:0007669"/>
    <property type="project" value="TreeGrafter"/>
</dbReference>
<comment type="caution">
    <text evidence="4">The sequence shown here is derived from an EMBL/GenBank/DDBJ whole genome shotgun (WGS) entry which is preliminary data.</text>
</comment>
<evidence type="ECO:0000259" key="3">
    <source>
        <dbReference type="PROSITE" id="PS51229"/>
    </source>
</evidence>
<dbReference type="GO" id="GO:0045116">
    <property type="term" value="P:protein neddylation"/>
    <property type="evidence" value="ECO:0007669"/>
    <property type="project" value="TreeGrafter"/>
</dbReference>
<dbReference type="GO" id="GO:0000151">
    <property type="term" value="C:ubiquitin ligase complex"/>
    <property type="evidence" value="ECO:0007669"/>
    <property type="project" value="TreeGrafter"/>
</dbReference>
<gene>
    <name evidence="4" type="ORF">CBOVIS_LOCUS5859</name>
</gene>
<evidence type="ECO:0000256" key="2">
    <source>
        <dbReference type="RuleBase" id="RU410713"/>
    </source>
</evidence>
<dbReference type="Gene3D" id="1.10.8.10">
    <property type="entry name" value="DNA helicase RuvA subunit, C-terminal domain"/>
    <property type="match status" value="1"/>
</dbReference>
<name>A0A8S1ETK0_9PELO</name>
<feature type="domain" description="DCUN1" evidence="3">
    <location>
        <begin position="58"/>
        <end position="250"/>
    </location>
</feature>
<organism evidence="4 5">
    <name type="scientific">Caenorhabditis bovis</name>
    <dbReference type="NCBI Taxonomy" id="2654633"/>
    <lineage>
        <taxon>Eukaryota</taxon>
        <taxon>Metazoa</taxon>
        <taxon>Ecdysozoa</taxon>
        <taxon>Nematoda</taxon>
        <taxon>Chromadorea</taxon>
        <taxon>Rhabditida</taxon>
        <taxon>Rhabditina</taxon>
        <taxon>Rhabditomorpha</taxon>
        <taxon>Rhabditoidea</taxon>
        <taxon>Rhabditidae</taxon>
        <taxon>Peloderinae</taxon>
        <taxon>Caenorhabditis</taxon>
    </lineage>
</organism>
<dbReference type="Proteomes" id="UP000494206">
    <property type="component" value="Unassembled WGS sequence"/>
</dbReference>
<keyword evidence="5" id="KW-1185">Reference proteome</keyword>
<dbReference type="PROSITE" id="PS51229">
    <property type="entry name" value="DCUN1"/>
    <property type="match status" value="1"/>
</dbReference>